<dbReference type="AlphaFoldDB" id="A0A3N1HD18"/>
<name>A0A3N1HD18_9PSEU</name>
<organism evidence="1 2">
    <name type="scientific">Saccharothrix texasensis</name>
    <dbReference type="NCBI Taxonomy" id="103734"/>
    <lineage>
        <taxon>Bacteria</taxon>
        <taxon>Bacillati</taxon>
        <taxon>Actinomycetota</taxon>
        <taxon>Actinomycetes</taxon>
        <taxon>Pseudonocardiales</taxon>
        <taxon>Pseudonocardiaceae</taxon>
        <taxon>Saccharothrix</taxon>
    </lineage>
</organism>
<dbReference type="Proteomes" id="UP000268727">
    <property type="component" value="Unassembled WGS sequence"/>
</dbReference>
<protein>
    <submittedName>
        <fullName evidence="1">RloB-like protein</fullName>
    </submittedName>
</protein>
<keyword evidence="2" id="KW-1185">Reference proteome</keyword>
<reference evidence="1 2" key="1">
    <citation type="submission" date="2018-11" db="EMBL/GenBank/DDBJ databases">
        <title>Sequencing the genomes of 1000 actinobacteria strains.</title>
        <authorList>
            <person name="Klenk H.-P."/>
        </authorList>
    </citation>
    <scope>NUCLEOTIDE SEQUENCE [LARGE SCALE GENOMIC DNA]</scope>
    <source>
        <strain evidence="1 2">DSM 44231</strain>
    </source>
</reference>
<dbReference type="Pfam" id="PF13707">
    <property type="entry name" value="RloB"/>
    <property type="match status" value="1"/>
</dbReference>
<evidence type="ECO:0000313" key="1">
    <source>
        <dbReference type="EMBL" id="ROP40414.1"/>
    </source>
</evidence>
<proteinExistence type="predicted"/>
<dbReference type="InterPro" id="IPR025591">
    <property type="entry name" value="RloB"/>
</dbReference>
<sequence length="198" mass="22360">MCEGEVTEPEYFAFVRDQLKEHLISIVALGDLGDPLSVVEEAIMRRKNASKRARQAKDENLTYDEIWCVVDVDDHARLPEAKNLAKKEGINLAVSNPCFELWALLHFQEQNAHINSIAIQRRLRSHMPGYEKSLRCDAMVGAYTLAKQRAMALEKQHERNMSKQGSNPSTDVWKLVDKILESASKARPGKSGTEIISL</sequence>
<accession>A0A3N1HD18</accession>
<comment type="caution">
    <text evidence="1">The sequence shown here is derived from an EMBL/GenBank/DDBJ whole genome shotgun (WGS) entry which is preliminary data.</text>
</comment>
<dbReference type="EMBL" id="RJKM01000001">
    <property type="protein sequence ID" value="ROP40414.1"/>
    <property type="molecule type" value="Genomic_DNA"/>
</dbReference>
<gene>
    <name evidence="1" type="ORF">EDD40_5824</name>
</gene>
<evidence type="ECO:0000313" key="2">
    <source>
        <dbReference type="Proteomes" id="UP000268727"/>
    </source>
</evidence>